<evidence type="ECO:0000256" key="4">
    <source>
        <dbReference type="ARBA" id="ARBA00022692"/>
    </source>
</evidence>
<dbReference type="Pfam" id="PF13967">
    <property type="entry name" value="RSN1_TM"/>
    <property type="match status" value="1"/>
</dbReference>
<feature type="domain" description="CSC1/OSCA1-like 7TM region" evidence="9">
    <location>
        <begin position="819"/>
        <end position="903"/>
    </location>
</feature>
<feature type="compositionally biased region" description="Polar residues" evidence="7">
    <location>
        <begin position="597"/>
        <end position="613"/>
    </location>
</feature>
<dbReference type="Pfam" id="PF02714">
    <property type="entry name" value="RSN1_7TM"/>
    <property type="match status" value="1"/>
</dbReference>
<protein>
    <submittedName>
        <fullName evidence="12">Calcium permeable stress-gated cation channel</fullName>
    </submittedName>
</protein>
<evidence type="ECO:0000256" key="1">
    <source>
        <dbReference type="ARBA" id="ARBA00004141"/>
    </source>
</evidence>
<dbReference type="InterPro" id="IPR045122">
    <property type="entry name" value="Csc1-like"/>
</dbReference>
<dbReference type="OrthoDB" id="1076608at2759"/>
<accession>A0A9P3HE73</accession>
<feature type="transmembrane region" description="Helical" evidence="8">
    <location>
        <begin position="219"/>
        <end position="240"/>
    </location>
</feature>
<comment type="subcellular location">
    <subcellularLocation>
        <location evidence="1">Membrane</location>
        <topology evidence="1">Multi-pass membrane protein</topology>
    </subcellularLocation>
</comment>
<dbReference type="InterPro" id="IPR032880">
    <property type="entry name" value="CSC1/OSCA1-like_N"/>
</dbReference>
<keyword evidence="13" id="KW-1185">Reference proteome</keyword>
<dbReference type="InterPro" id="IPR027815">
    <property type="entry name" value="CSC1/OSCA1-like_cyt"/>
</dbReference>
<feature type="region of interest" description="Disordered" evidence="7">
    <location>
        <begin position="438"/>
        <end position="457"/>
    </location>
</feature>
<keyword evidence="5 8" id="KW-1133">Transmembrane helix</keyword>
<feature type="compositionally biased region" description="Polar residues" evidence="7">
    <location>
        <begin position="1505"/>
        <end position="1515"/>
    </location>
</feature>
<dbReference type="GO" id="GO:0005886">
    <property type="term" value="C:plasma membrane"/>
    <property type="evidence" value="ECO:0007669"/>
    <property type="project" value="TreeGrafter"/>
</dbReference>
<feature type="domain" description="CSC1/OSCA1-like N-terminal transmembrane" evidence="10">
    <location>
        <begin position="199"/>
        <end position="294"/>
    </location>
</feature>
<keyword evidence="3" id="KW-0813">Transport</keyword>
<reference evidence="12" key="2">
    <citation type="journal article" date="2022" name="Microbiol. Resour. Announc.">
        <title>Whole-Genome Sequence of Entomortierella parvispora E1425, a Mucoromycotan Fungus Associated with Burkholderiaceae-Related Endosymbiotic Bacteria.</title>
        <authorList>
            <person name="Herlambang A."/>
            <person name="Guo Y."/>
            <person name="Takashima Y."/>
            <person name="Narisawa K."/>
            <person name="Ohta H."/>
            <person name="Nishizawa T."/>
        </authorList>
    </citation>
    <scope>NUCLEOTIDE SEQUENCE</scope>
    <source>
        <strain evidence="12">E1425</strain>
    </source>
</reference>
<comment type="caution">
    <text evidence="12">The sequence shown here is derived from an EMBL/GenBank/DDBJ whole genome shotgun (WGS) entry which is preliminary data.</text>
</comment>
<comment type="similarity">
    <text evidence="2">Belongs to the CSC1 (TC 1.A.17) family.</text>
</comment>
<evidence type="ECO:0000256" key="2">
    <source>
        <dbReference type="ARBA" id="ARBA00007779"/>
    </source>
</evidence>
<feature type="region of interest" description="Disordered" evidence="7">
    <location>
        <begin position="119"/>
        <end position="178"/>
    </location>
</feature>
<name>A0A9P3HE73_9FUNG</name>
<reference evidence="12" key="1">
    <citation type="submission" date="2021-11" db="EMBL/GenBank/DDBJ databases">
        <authorList>
            <person name="Herlambang A."/>
            <person name="Guo Y."/>
            <person name="Takashima Y."/>
            <person name="Nishizawa T."/>
        </authorList>
    </citation>
    <scope>NUCLEOTIDE SEQUENCE</scope>
    <source>
        <strain evidence="12">E1425</strain>
    </source>
</reference>
<evidence type="ECO:0000256" key="3">
    <source>
        <dbReference type="ARBA" id="ARBA00022448"/>
    </source>
</evidence>
<keyword evidence="4 8" id="KW-0812">Transmembrane</keyword>
<feature type="transmembrane region" description="Helical" evidence="8">
    <location>
        <begin position="727"/>
        <end position="748"/>
    </location>
</feature>
<feature type="compositionally biased region" description="Basic and acidic residues" evidence="7">
    <location>
        <begin position="131"/>
        <end position="160"/>
    </location>
</feature>
<feature type="region of interest" description="Disordered" evidence="7">
    <location>
        <begin position="1278"/>
        <end position="1301"/>
    </location>
</feature>
<dbReference type="EMBL" id="BQFW01000010">
    <property type="protein sequence ID" value="GJJ75111.1"/>
    <property type="molecule type" value="Genomic_DNA"/>
</dbReference>
<evidence type="ECO:0000259" key="11">
    <source>
        <dbReference type="Pfam" id="PF14703"/>
    </source>
</evidence>
<evidence type="ECO:0000256" key="7">
    <source>
        <dbReference type="SAM" id="MobiDB-lite"/>
    </source>
</evidence>
<organism evidence="12 13">
    <name type="scientific">Entomortierella parvispora</name>
    <dbReference type="NCBI Taxonomy" id="205924"/>
    <lineage>
        <taxon>Eukaryota</taxon>
        <taxon>Fungi</taxon>
        <taxon>Fungi incertae sedis</taxon>
        <taxon>Mucoromycota</taxon>
        <taxon>Mortierellomycotina</taxon>
        <taxon>Mortierellomycetes</taxon>
        <taxon>Mortierellales</taxon>
        <taxon>Mortierellaceae</taxon>
        <taxon>Entomortierella</taxon>
    </lineage>
</organism>
<feature type="transmembrane region" description="Helical" evidence="8">
    <location>
        <begin position="692"/>
        <end position="715"/>
    </location>
</feature>
<evidence type="ECO:0000256" key="8">
    <source>
        <dbReference type="SAM" id="Phobius"/>
    </source>
</evidence>
<evidence type="ECO:0000259" key="10">
    <source>
        <dbReference type="Pfam" id="PF13967"/>
    </source>
</evidence>
<evidence type="ECO:0000256" key="5">
    <source>
        <dbReference type="ARBA" id="ARBA00022989"/>
    </source>
</evidence>
<feature type="compositionally biased region" description="Polar residues" evidence="7">
    <location>
        <begin position="1048"/>
        <end position="1061"/>
    </location>
</feature>
<feature type="compositionally biased region" description="Polar residues" evidence="7">
    <location>
        <begin position="87"/>
        <end position="105"/>
    </location>
</feature>
<feature type="transmembrane region" description="Helical" evidence="8">
    <location>
        <begin position="896"/>
        <end position="917"/>
    </location>
</feature>
<evidence type="ECO:0000256" key="6">
    <source>
        <dbReference type="ARBA" id="ARBA00023136"/>
    </source>
</evidence>
<feature type="region of interest" description="Disordered" evidence="7">
    <location>
        <begin position="583"/>
        <end position="623"/>
    </location>
</feature>
<feature type="domain" description="CSC1/OSCA1-like cytosolic" evidence="11">
    <location>
        <begin position="313"/>
        <end position="599"/>
    </location>
</feature>
<keyword evidence="6 8" id="KW-0472">Membrane</keyword>
<feature type="transmembrane region" description="Helical" evidence="8">
    <location>
        <begin position="923"/>
        <end position="941"/>
    </location>
</feature>
<sequence>MSQHQAYQQATSTLIEGALVISLLTTLIALTLFSYVRTRRESIFASRRFFIKTDHQADSLPVTFWGWMDGLLFLESRLEKVTASQKTQSTAFVPDTSTTAGSTAPPNVHRQSLWARFMKPPRSSKPASKVPVDKEASERAVIQGKEEEVQSGDTRKERQDTAAATAATTPSSTSPPMSSIFSSAVNAATISSESTSGRQALIAKTGLDHYLLIRFLKMLFSFSVTIGGFSILVLVPLYSFGQSGEDPSRSLPQGQKPPRRIESLQIGNVTDSARLWAAVFVTSIVPVWCWYELMTYLKLRQEFLFRSSTRSSSRVVLLQDLPPSLRSVQSLIRLFSDSPGGGVEHVYLIRDTRALERAVKQRQNCLDRLEKAEVLYMDAIARASALVASTTLLGRSTSSIGRMIYGVQSFLGGRTRMTESSLSHNGNEKAKMVAITSVETKGENRKGSGKLNQHSDEDDYVGPLKLYQLEDVPQLSLTDLSKSALCAPSSTTTIPAEEGQESPTSIGVCTAVSGLSTLKWFQKPRRPHHFIGIPLLGKRQDSIRYYRGELCRLNKTIARLSEEQRKAVAADQELQLQMQNELQREYTQRRQSRQRNDPQQTCPPTIASLSAQGADQLPDTERTGEATTLAPLPSAFLLMRTRAGARSIISGAAASEQIASHLRILGITPRDIDWRVLGQGDRSRLGKVFGRLVVIAIGAVLLVGCGLVVVATAQFGDDKLEPGITVSVRWILSPLLLTGLMLAASWILNGPLSWRKSTLQSSRKHDSERTMGTTIPPGLPPNNTRLPTSSWANDNYAEHAHDEKASLFEANFAPAPTLTPRQAFQLRQPPFFHLQNLYPHLVLLFTVSLTLMPLSPLLFLLWVFVLAILNLSYRYLILQVVTTKNQSGGLHYRQAIGLLMFPTLACPPFVLALFLIIRQAWAQAGIMIVVLLAVLGARVVVGRQFEKREKKMLSQVETFHLQPKVRLDTRDGTSKTMATGLQPPRNGTHSPVLKKAPTAATNAATVTSNSTTIVGLCQLRCETSGATSLTSLPHSPLAASPMDLESGYTPNGANLSSSANGEGQIRGDMTEADELYLSPVRRRMKRIMQRPTTIIGQVRHSLVASIISQGAASSADGSSSPRPKSVPIFDLERYEKEILGISGSHHRRSHKGEHDFSQHDGDTTMVESLQIRRGRHGDGEQMSTSTPMEKVALDIFHHPKVSDQLARSHTTTLTTRSLAQYGQDLFGSDTQSFFSPSYNGNGIAPASVIRSKEEEVDEEKEAKYREIVMALRRASSVASRKGSTLDSRRMQAAGPSSTLEAVTESRLIAGPYARRSPMPGASSNMHHRVSLPNLLDTYGAASPPPHSRSSARHLQNPYLQQAFHSNLSTPSTSSISTHLRCSGGAPSLPMLLIHRESAVAAKETSRIRNLYLNPVLQEARARVIVWLPSQTEVSFMGGPNASVSSHGSSARADWGHCRYHAALRVVGATSGNVQLGVAGAGASDRLFSAHKSQEGTDEKQEDQDSPPQQRTNTAQSISYPCTCRVYQELLKYVADAVALADQEIRDLRTMGLTVWLDSRHVVWGTEKEQDGRLGDRVMVSTGPACGGISNGIRGQSLPQQQIGDGLLSWLEPENPDSGRHHSTHLGTGAVGIIGGSIGVIMKRPIGAYGRLVGDGEEDEIPRGWHGM</sequence>
<feature type="transmembrane region" description="Helical" evidence="8">
    <location>
        <begin position="17"/>
        <end position="36"/>
    </location>
</feature>
<feature type="region of interest" description="Disordered" evidence="7">
    <location>
        <begin position="759"/>
        <end position="784"/>
    </location>
</feature>
<evidence type="ECO:0000313" key="12">
    <source>
        <dbReference type="EMBL" id="GJJ75111.1"/>
    </source>
</evidence>
<feature type="region of interest" description="Disordered" evidence="7">
    <location>
        <begin position="1489"/>
        <end position="1515"/>
    </location>
</feature>
<dbReference type="PANTHER" id="PTHR13018:SF139">
    <property type="entry name" value="PHOSPHATE METABOLISM PROTEIN 7"/>
    <property type="match status" value="1"/>
</dbReference>
<dbReference type="PANTHER" id="PTHR13018">
    <property type="entry name" value="PROBABLE MEMBRANE PROTEIN DUF221-RELATED"/>
    <property type="match status" value="1"/>
</dbReference>
<feature type="region of interest" description="Disordered" evidence="7">
    <location>
        <begin position="970"/>
        <end position="991"/>
    </location>
</feature>
<feature type="region of interest" description="Disordered" evidence="7">
    <location>
        <begin position="87"/>
        <end position="107"/>
    </location>
</feature>
<dbReference type="GO" id="GO:0005227">
    <property type="term" value="F:calcium-activated cation channel activity"/>
    <property type="evidence" value="ECO:0007669"/>
    <property type="project" value="InterPro"/>
</dbReference>
<feature type="region of interest" description="Disordered" evidence="7">
    <location>
        <begin position="1027"/>
        <end position="1066"/>
    </location>
</feature>
<feature type="transmembrane region" description="Helical" evidence="8">
    <location>
        <begin position="273"/>
        <end position="291"/>
    </location>
</feature>
<gene>
    <name evidence="12" type="ORF">EMPS_07469</name>
</gene>
<evidence type="ECO:0000259" key="9">
    <source>
        <dbReference type="Pfam" id="PF02714"/>
    </source>
</evidence>
<dbReference type="Pfam" id="PF14703">
    <property type="entry name" value="PHM7_cyt"/>
    <property type="match status" value="1"/>
</dbReference>
<dbReference type="InterPro" id="IPR003864">
    <property type="entry name" value="CSC1/OSCA1-like_7TM"/>
</dbReference>
<dbReference type="Proteomes" id="UP000827284">
    <property type="component" value="Unassembled WGS sequence"/>
</dbReference>
<evidence type="ECO:0000313" key="13">
    <source>
        <dbReference type="Proteomes" id="UP000827284"/>
    </source>
</evidence>
<feature type="compositionally biased region" description="Polar residues" evidence="7">
    <location>
        <begin position="974"/>
        <end position="989"/>
    </location>
</feature>
<feature type="compositionally biased region" description="Low complexity" evidence="7">
    <location>
        <begin position="161"/>
        <end position="178"/>
    </location>
</feature>
<proteinExistence type="inferred from homology"/>